<dbReference type="PRINTS" id="PR00039">
    <property type="entry name" value="HTHLYSR"/>
</dbReference>
<dbReference type="PANTHER" id="PTHR30419:SF8">
    <property type="entry name" value="NITROGEN ASSIMILATION TRANSCRIPTIONAL ACTIVATOR-RELATED"/>
    <property type="match status" value="1"/>
</dbReference>
<keyword evidence="2" id="KW-0805">Transcription regulation</keyword>
<accession>A0A9D2L7Z1</accession>
<dbReference type="GO" id="GO:0003700">
    <property type="term" value="F:DNA-binding transcription factor activity"/>
    <property type="evidence" value="ECO:0007669"/>
    <property type="project" value="InterPro"/>
</dbReference>
<evidence type="ECO:0000313" key="6">
    <source>
        <dbReference type="EMBL" id="HJB07697.1"/>
    </source>
</evidence>
<organism evidence="6 7">
    <name type="scientific">Candidatus Enterocloster faecavium</name>
    <dbReference type="NCBI Taxonomy" id="2838560"/>
    <lineage>
        <taxon>Bacteria</taxon>
        <taxon>Bacillati</taxon>
        <taxon>Bacillota</taxon>
        <taxon>Clostridia</taxon>
        <taxon>Lachnospirales</taxon>
        <taxon>Lachnospiraceae</taxon>
        <taxon>Enterocloster</taxon>
    </lineage>
</organism>
<dbReference type="GO" id="GO:0005829">
    <property type="term" value="C:cytosol"/>
    <property type="evidence" value="ECO:0007669"/>
    <property type="project" value="TreeGrafter"/>
</dbReference>
<dbReference type="EMBL" id="DWYS01000090">
    <property type="protein sequence ID" value="HJB07697.1"/>
    <property type="molecule type" value="Genomic_DNA"/>
</dbReference>
<name>A0A9D2L7Z1_9FIRM</name>
<dbReference type="InterPro" id="IPR036388">
    <property type="entry name" value="WH-like_DNA-bd_sf"/>
</dbReference>
<dbReference type="InterPro" id="IPR050950">
    <property type="entry name" value="HTH-type_LysR_regulators"/>
</dbReference>
<protein>
    <submittedName>
        <fullName evidence="6">LysR family transcriptional regulator</fullName>
    </submittedName>
</protein>
<proteinExistence type="inferred from homology"/>
<comment type="similarity">
    <text evidence="1">Belongs to the LysR transcriptional regulatory family.</text>
</comment>
<dbReference type="Pfam" id="PF03466">
    <property type="entry name" value="LysR_substrate"/>
    <property type="match status" value="1"/>
</dbReference>
<dbReference type="InterPro" id="IPR036390">
    <property type="entry name" value="WH_DNA-bd_sf"/>
</dbReference>
<comment type="caution">
    <text evidence="6">The sequence shown here is derived from an EMBL/GenBank/DDBJ whole genome shotgun (WGS) entry which is preliminary data.</text>
</comment>
<dbReference type="FunFam" id="1.10.10.10:FF:000001">
    <property type="entry name" value="LysR family transcriptional regulator"/>
    <property type="match status" value="1"/>
</dbReference>
<dbReference type="CDD" id="cd05466">
    <property type="entry name" value="PBP2_LTTR_substrate"/>
    <property type="match status" value="1"/>
</dbReference>
<dbReference type="Pfam" id="PF00126">
    <property type="entry name" value="HTH_1"/>
    <property type="match status" value="1"/>
</dbReference>
<evidence type="ECO:0000256" key="1">
    <source>
        <dbReference type="ARBA" id="ARBA00009437"/>
    </source>
</evidence>
<keyword evidence="3" id="KW-0238">DNA-binding</keyword>
<dbReference type="Gene3D" id="3.40.190.290">
    <property type="match status" value="1"/>
</dbReference>
<gene>
    <name evidence="6" type="ORF">H9716_07505</name>
</gene>
<dbReference type="Gene3D" id="1.10.10.10">
    <property type="entry name" value="Winged helix-like DNA-binding domain superfamily/Winged helix DNA-binding domain"/>
    <property type="match status" value="1"/>
</dbReference>
<dbReference type="SUPFAM" id="SSF53850">
    <property type="entry name" value="Periplasmic binding protein-like II"/>
    <property type="match status" value="1"/>
</dbReference>
<reference evidence="6" key="1">
    <citation type="journal article" date="2021" name="PeerJ">
        <title>Extensive microbial diversity within the chicken gut microbiome revealed by metagenomics and culture.</title>
        <authorList>
            <person name="Gilroy R."/>
            <person name="Ravi A."/>
            <person name="Getino M."/>
            <person name="Pursley I."/>
            <person name="Horton D.L."/>
            <person name="Alikhan N.F."/>
            <person name="Baker D."/>
            <person name="Gharbi K."/>
            <person name="Hall N."/>
            <person name="Watson M."/>
            <person name="Adriaenssens E.M."/>
            <person name="Foster-Nyarko E."/>
            <person name="Jarju S."/>
            <person name="Secka A."/>
            <person name="Antonio M."/>
            <person name="Oren A."/>
            <person name="Chaudhuri R.R."/>
            <person name="La Ragione R."/>
            <person name="Hildebrand F."/>
            <person name="Pallen M.J."/>
        </authorList>
    </citation>
    <scope>NUCLEOTIDE SEQUENCE</scope>
    <source>
        <strain evidence="6">CHK188-4685</strain>
    </source>
</reference>
<dbReference type="InterPro" id="IPR000847">
    <property type="entry name" value="LysR_HTH_N"/>
</dbReference>
<evidence type="ECO:0000313" key="7">
    <source>
        <dbReference type="Proteomes" id="UP000886804"/>
    </source>
</evidence>
<keyword evidence="4" id="KW-0804">Transcription</keyword>
<evidence type="ECO:0000259" key="5">
    <source>
        <dbReference type="PROSITE" id="PS50931"/>
    </source>
</evidence>
<dbReference type="SUPFAM" id="SSF46785">
    <property type="entry name" value="Winged helix' DNA-binding domain"/>
    <property type="match status" value="1"/>
</dbReference>
<evidence type="ECO:0000256" key="4">
    <source>
        <dbReference type="ARBA" id="ARBA00023163"/>
    </source>
</evidence>
<dbReference type="PANTHER" id="PTHR30419">
    <property type="entry name" value="HTH-TYPE TRANSCRIPTIONAL REGULATOR YBHD"/>
    <property type="match status" value="1"/>
</dbReference>
<dbReference type="Proteomes" id="UP000886804">
    <property type="component" value="Unassembled WGS sequence"/>
</dbReference>
<reference evidence="6" key="2">
    <citation type="submission" date="2021-04" db="EMBL/GenBank/DDBJ databases">
        <authorList>
            <person name="Gilroy R."/>
        </authorList>
    </citation>
    <scope>NUCLEOTIDE SEQUENCE</scope>
    <source>
        <strain evidence="6">CHK188-4685</strain>
    </source>
</reference>
<evidence type="ECO:0000256" key="3">
    <source>
        <dbReference type="ARBA" id="ARBA00023125"/>
    </source>
</evidence>
<dbReference type="InterPro" id="IPR005119">
    <property type="entry name" value="LysR_subst-bd"/>
</dbReference>
<evidence type="ECO:0000256" key="2">
    <source>
        <dbReference type="ARBA" id="ARBA00023015"/>
    </source>
</evidence>
<feature type="domain" description="HTH lysR-type" evidence="5">
    <location>
        <begin position="1"/>
        <end position="58"/>
    </location>
</feature>
<dbReference type="PROSITE" id="PS50931">
    <property type="entry name" value="HTH_LYSR"/>
    <property type="match status" value="1"/>
</dbReference>
<sequence length="307" mass="34337">MRLEQLQYIVEIADTGSFTTASERLFIAQPSISQAVTSLEKELNVTLFKRSRLGAEPTEIGLQIIAQARQALNSINEIKKLSSLNYTDIFETITVGAVPTLCSALLPRAVAFYKKSFPNVTIKIREDGSKKIREDVHKGSADFGLVTRHSYVHYEPSEKFQLLFSGKLMAYVGAKSPLARKKITTYQELVQYPIVLFGEAFSLSDYILQQLRQYGTPNIMTSSRNPESIKNFVMETNAVGFGPDVSLANNIYVHNGDIVPLHIDDKEVTQFGIITNPGRATSTACEALIKEIILQADHFERIHLNMF</sequence>
<dbReference type="AlphaFoldDB" id="A0A9D2L7Z1"/>
<dbReference type="GO" id="GO:0003677">
    <property type="term" value="F:DNA binding"/>
    <property type="evidence" value="ECO:0007669"/>
    <property type="project" value="UniProtKB-KW"/>
</dbReference>